<proteinExistence type="predicted"/>
<sequence>MNNTLLLLEKYVYSISLFDYENIIRYERAYYSNNPEVMMELNDIDIMFSDVEVRLMPVTKK</sequence>
<evidence type="ECO:0000313" key="2">
    <source>
        <dbReference type="Proteomes" id="UP000651085"/>
    </source>
</evidence>
<protein>
    <submittedName>
        <fullName evidence="1">Uncharacterized protein</fullName>
    </submittedName>
</protein>
<organism evidence="1 2">
    <name type="scientific">Jilunia laotingensis</name>
    <dbReference type="NCBI Taxonomy" id="2763675"/>
    <lineage>
        <taxon>Bacteria</taxon>
        <taxon>Pseudomonadati</taxon>
        <taxon>Bacteroidota</taxon>
        <taxon>Bacteroidia</taxon>
        <taxon>Bacteroidales</taxon>
        <taxon>Bacteroidaceae</taxon>
        <taxon>Jilunia</taxon>
    </lineage>
</organism>
<name>A0A926INX3_9BACT</name>
<gene>
    <name evidence="1" type="ORF">H8744_02645</name>
</gene>
<dbReference type="RefSeq" id="WP_262433371.1">
    <property type="nucleotide sequence ID" value="NZ_JACRTF010000001.1"/>
</dbReference>
<comment type="caution">
    <text evidence="1">The sequence shown here is derived from an EMBL/GenBank/DDBJ whole genome shotgun (WGS) entry which is preliminary data.</text>
</comment>
<evidence type="ECO:0000313" key="1">
    <source>
        <dbReference type="EMBL" id="MBC8592156.1"/>
    </source>
</evidence>
<accession>A0A926INX3</accession>
<dbReference type="Proteomes" id="UP000651085">
    <property type="component" value="Unassembled WGS sequence"/>
</dbReference>
<reference evidence="1" key="1">
    <citation type="submission" date="2020-08" db="EMBL/GenBank/DDBJ databases">
        <title>Genome public.</title>
        <authorList>
            <person name="Liu C."/>
            <person name="Sun Q."/>
        </authorList>
    </citation>
    <scope>NUCLEOTIDE SEQUENCE</scope>
    <source>
        <strain evidence="1">N12</strain>
    </source>
</reference>
<dbReference type="AlphaFoldDB" id="A0A926INX3"/>
<dbReference type="EMBL" id="JACRTF010000001">
    <property type="protein sequence ID" value="MBC8592156.1"/>
    <property type="molecule type" value="Genomic_DNA"/>
</dbReference>
<keyword evidence="2" id="KW-1185">Reference proteome</keyword>